<accession>A0AAV1DCQ9</accession>
<keyword evidence="4" id="KW-1185">Reference proteome</keyword>
<evidence type="ECO:0000256" key="1">
    <source>
        <dbReference type="SAM" id="MobiDB-lite"/>
    </source>
</evidence>
<evidence type="ECO:0000313" key="4">
    <source>
        <dbReference type="Proteomes" id="UP001161247"/>
    </source>
</evidence>
<gene>
    <name evidence="3" type="ORF">OLC1_LOCUS14297</name>
</gene>
<keyword evidence="2" id="KW-1133">Transmembrane helix</keyword>
<dbReference type="Proteomes" id="UP001161247">
    <property type="component" value="Chromosome 5"/>
</dbReference>
<evidence type="ECO:0000256" key="2">
    <source>
        <dbReference type="SAM" id="Phobius"/>
    </source>
</evidence>
<proteinExistence type="predicted"/>
<keyword evidence="2" id="KW-0812">Transmembrane</keyword>
<organism evidence="3 4">
    <name type="scientific">Oldenlandia corymbosa var. corymbosa</name>
    <dbReference type="NCBI Taxonomy" id="529605"/>
    <lineage>
        <taxon>Eukaryota</taxon>
        <taxon>Viridiplantae</taxon>
        <taxon>Streptophyta</taxon>
        <taxon>Embryophyta</taxon>
        <taxon>Tracheophyta</taxon>
        <taxon>Spermatophyta</taxon>
        <taxon>Magnoliopsida</taxon>
        <taxon>eudicotyledons</taxon>
        <taxon>Gunneridae</taxon>
        <taxon>Pentapetalae</taxon>
        <taxon>asterids</taxon>
        <taxon>lamiids</taxon>
        <taxon>Gentianales</taxon>
        <taxon>Rubiaceae</taxon>
        <taxon>Rubioideae</taxon>
        <taxon>Spermacoceae</taxon>
        <taxon>Hedyotis-Oldenlandia complex</taxon>
        <taxon>Oldenlandia</taxon>
    </lineage>
</organism>
<sequence length="83" mass="8906">MASLSEEAAAAGNSQQELGADFVVHSDIPSSSKQFKNEEDSKEERKENKDSKEEKLKSTLLLSGAVLAVIGAVVAMVKKRKDA</sequence>
<evidence type="ECO:0000313" key="3">
    <source>
        <dbReference type="EMBL" id="CAI9105649.1"/>
    </source>
</evidence>
<reference evidence="3" key="1">
    <citation type="submission" date="2023-03" db="EMBL/GenBank/DDBJ databases">
        <authorList>
            <person name="Julca I."/>
        </authorList>
    </citation>
    <scope>NUCLEOTIDE SEQUENCE</scope>
</reference>
<feature type="compositionally biased region" description="Basic and acidic residues" evidence="1">
    <location>
        <begin position="35"/>
        <end position="55"/>
    </location>
</feature>
<dbReference type="AlphaFoldDB" id="A0AAV1DCQ9"/>
<name>A0AAV1DCQ9_OLDCO</name>
<keyword evidence="2" id="KW-0472">Membrane</keyword>
<dbReference type="EMBL" id="OX459122">
    <property type="protein sequence ID" value="CAI9105649.1"/>
    <property type="molecule type" value="Genomic_DNA"/>
</dbReference>
<feature type="transmembrane region" description="Helical" evidence="2">
    <location>
        <begin position="59"/>
        <end position="77"/>
    </location>
</feature>
<feature type="region of interest" description="Disordered" evidence="1">
    <location>
        <begin position="1"/>
        <end position="55"/>
    </location>
</feature>
<protein>
    <submittedName>
        <fullName evidence="3">OLC1v1004627C1</fullName>
    </submittedName>
</protein>